<protein>
    <submittedName>
        <fullName evidence="2">Uncharacterized protein</fullName>
    </submittedName>
</protein>
<evidence type="ECO:0000256" key="1">
    <source>
        <dbReference type="SAM" id="MobiDB-lite"/>
    </source>
</evidence>
<dbReference type="EMBL" id="BJWG01000015">
    <property type="protein sequence ID" value="GEL96158.1"/>
    <property type="molecule type" value="Genomic_DNA"/>
</dbReference>
<feature type="compositionally biased region" description="Basic residues" evidence="1">
    <location>
        <begin position="35"/>
        <end position="47"/>
    </location>
</feature>
<accession>A0A511JDT6</accession>
<proteinExistence type="predicted"/>
<organism evidence="2 3">
    <name type="scientific">Cellulomonas composti</name>
    <dbReference type="NCBI Taxonomy" id="266130"/>
    <lineage>
        <taxon>Bacteria</taxon>
        <taxon>Bacillati</taxon>
        <taxon>Actinomycetota</taxon>
        <taxon>Actinomycetes</taxon>
        <taxon>Micrococcales</taxon>
        <taxon>Cellulomonadaceae</taxon>
        <taxon>Cellulomonas</taxon>
    </lineage>
</organism>
<reference evidence="2 3" key="1">
    <citation type="submission" date="2019-07" db="EMBL/GenBank/DDBJ databases">
        <title>Whole genome shotgun sequence of Cellulomonas composti NBRC 100758.</title>
        <authorList>
            <person name="Hosoyama A."/>
            <person name="Uohara A."/>
            <person name="Ohji S."/>
            <person name="Ichikawa N."/>
        </authorList>
    </citation>
    <scope>NUCLEOTIDE SEQUENCE [LARGE SCALE GENOMIC DNA]</scope>
    <source>
        <strain evidence="2 3">NBRC 100758</strain>
    </source>
</reference>
<gene>
    <name evidence="2" type="ORF">CCO02nite_28160</name>
</gene>
<name>A0A511JDT6_9CELL</name>
<dbReference type="Proteomes" id="UP000321720">
    <property type="component" value="Unassembled WGS sequence"/>
</dbReference>
<keyword evidence="3" id="KW-1185">Reference proteome</keyword>
<evidence type="ECO:0000313" key="2">
    <source>
        <dbReference type="EMBL" id="GEL96158.1"/>
    </source>
</evidence>
<sequence>MFEIFGPAVDAELRYRREQVQAEAAAVRAVGAHRSGARSRRGLRRSGRAAPRGWSLPGSGAWSTAR</sequence>
<dbReference type="AlphaFoldDB" id="A0A511JDT6"/>
<evidence type="ECO:0000313" key="3">
    <source>
        <dbReference type="Proteomes" id="UP000321720"/>
    </source>
</evidence>
<feature type="region of interest" description="Disordered" evidence="1">
    <location>
        <begin position="27"/>
        <end position="66"/>
    </location>
</feature>
<comment type="caution">
    <text evidence="2">The sequence shown here is derived from an EMBL/GenBank/DDBJ whole genome shotgun (WGS) entry which is preliminary data.</text>
</comment>